<dbReference type="EMBL" id="JAOPKB010000002">
    <property type="protein sequence ID" value="MCU4972232.1"/>
    <property type="molecule type" value="Genomic_DNA"/>
</dbReference>
<dbReference type="GO" id="GO:0030026">
    <property type="term" value="P:intracellular manganese ion homeostasis"/>
    <property type="evidence" value="ECO:0007669"/>
    <property type="project" value="InterPro"/>
</dbReference>
<proteinExistence type="predicted"/>
<feature type="transmembrane region" description="Helical" evidence="5">
    <location>
        <begin position="110"/>
        <end position="133"/>
    </location>
</feature>
<keyword evidence="8" id="KW-1185">Reference proteome</keyword>
<dbReference type="EMBL" id="JAOPKA010000013">
    <property type="protein sequence ID" value="MCU4743173.1"/>
    <property type="molecule type" value="Genomic_DNA"/>
</dbReference>
<gene>
    <name evidence="7" type="ORF">OB955_05720</name>
    <name evidence="6" type="ORF">OB960_17435</name>
</gene>
<protein>
    <submittedName>
        <fullName evidence="6">VIT1/CCC1 transporter family protein</fullName>
    </submittedName>
</protein>
<evidence type="ECO:0000256" key="4">
    <source>
        <dbReference type="ARBA" id="ARBA00023136"/>
    </source>
</evidence>
<evidence type="ECO:0000313" key="8">
    <source>
        <dbReference type="Proteomes" id="UP001320972"/>
    </source>
</evidence>
<evidence type="ECO:0000256" key="5">
    <source>
        <dbReference type="SAM" id="Phobius"/>
    </source>
</evidence>
<dbReference type="GO" id="GO:0005384">
    <property type="term" value="F:manganese ion transmembrane transporter activity"/>
    <property type="evidence" value="ECO:0007669"/>
    <property type="project" value="InterPro"/>
</dbReference>
<dbReference type="Proteomes" id="UP001320972">
    <property type="component" value="Unassembled WGS sequence"/>
</dbReference>
<evidence type="ECO:0000313" key="9">
    <source>
        <dbReference type="Proteomes" id="UP001321018"/>
    </source>
</evidence>
<dbReference type="InterPro" id="IPR008217">
    <property type="entry name" value="Ccc1_fam"/>
</dbReference>
<dbReference type="GO" id="GO:0012505">
    <property type="term" value="C:endomembrane system"/>
    <property type="evidence" value="ECO:0007669"/>
    <property type="project" value="UniProtKB-SubCell"/>
</dbReference>
<keyword evidence="3 5" id="KW-1133">Transmembrane helix</keyword>
<evidence type="ECO:0000313" key="7">
    <source>
        <dbReference type="EMBL" id="MCU4972232.1"/>
    </source>
</evidence>
<feature type="transmembrane region" description="Helical" evidence="5">
    <location>
        <begin position="24"/>
        <end position="45"/>
    </location>
</feature>
<name>A0AAP2Z297_9EURY</name>
<reference evidence="6 8" key="1">
    <citation type="submission" date="2022-09" db="EMBL/GenBank/DDBJ databases">
        <title>Enrichment on poylsaccharides allowed isolation of novel metabolic and taxonomic groups of Haloarchaea.</title>
        <authorList>
            <person name="Sorokin D.Y."/>
            <person name="Elcheninov A.G."/>
            <person name="Khizhniak T.V."/>
            <person name="Kolganova T.V."/>
            <person name="Kublanov I.V."/>
        </authorList>
    </citation>
    <scope>NUCLEOTIDE SEQUENCE</scope>
    <source>
        <strain evidence="7 8">AArc-m2/3/4</strain>
        <strain evidence="6">AArc-xg1-1</strain>
    </source>
</reference>
<evidence type="ECO:0000256" key="1">
    <source>
        <dbReference type="ARBA" id="ARBA00004127"/>
    </source>
</evidence>
<accession>A0AAP2Z297</accession>
<evidence type="ECO:0000313" key="6">
    <source>
        <dbReference type="EMBL" id="MCU4743173.1"/>
    </source>
</evidence>
<dbReference type="AlphaFoldDB" id="A0AAP2Z297"/>
<dbReference type="Pfam" id="PF01988">
    <property type="entry name" value="VIT1"/>
    <property type="match status" value="1"/>
</dbReference>
<keyword evidence="2 5" id="KW-0812">Transmembrane</keyword>
<feature type="transmembrane region" description="Helical" evidence="5">
    <location>
        <begin position="139"/>
        <end position="163"/>
    </location>
</feature>
<dbReference type="RefSeq" id="WP_338004987.1">
    <property type="nucleotide sequence ID" value="NZ_JAOPKA010000013.1"/>
</dbReference>
<feature type="transmembrane region" description="Helical" evidence="5">
    <location>
        <begin position="170"/>
        <end position="191"/>
    </location>
</feature>
<feature type="transmembrane region" description="Helical" evidence="5">
    <location>
        <begin position="51"/>
        <end position="74"/>
    </location>
</feature>
<keyword evidence="4 5" id="KW-0472">Membrane</keyword>
<sequence length="193" mass="20521">MGDRIARLRRVIGKGDVRSISRRYFIANGFDGTLTSIGVVVGAYLSGIDDGLTAITIGLGAAIGLGTSGVWSVWEIERAEAMAQRQELERAMLTELEETRVQREHRAAQIVHAVASATGPILAIVFTLAPLALEGVVFTMLQAVLASITVGILILATFGVYLASISRQRWYVAAVRMGLAGIVVAAINVFLPG</sequence>
<evidence type="ECO:0000256" key="3">
    <source>
        <dbReference type="ARBA" id="ARBA00022989"/>
    </source>
</evidence>
<evidence type="ECO:0000256" key="2">
    <source>
        <dbReference type="ARBA" id="ARBA00022692"/>
    </source>
</evidence>
<dbReference type="Proteomes" id="UP001321018">
    <property type="component" value="Unassembled WGS sequence"/>
</dbReference>
<comment type="subcellular location">
    <subcellularLocation>
        <location evidence="1">Endomembrane system</location>
        <topology evidence="1">Multi-pass membrane protein</topology>
    </subcellularLocation>
</comment>
<comment type="caution">
    <text evidence="6">The sequence shown here is derived from an EMBL/GenBank/DDBJ whole genome shotgun (WGS) entry which is preliminary data.</text>
</comment>
<organism evidence="6 9">
    <name type="scientific">Natronoglomus mannanivorans</name>
    <dbReference type="NCBI Taxonomy" id="2979990"/>
    <lineage>
        <taxon>Archaea</taxon>
        <taxon>Methanobacteriati</taxon>
        <taxon>Methanobacteriota</taxon>
        <taxon>Stenosarchaea group</taxon>
        <taxon>Halobacteria</taxon>
        <taxon>Halobacteriales</taxon>
        <taxon>Natrialbaceae</taxon>
        <taxon>Natronoglomus</taxon>
    </lineage>
</organism>